<feature type="domain" description="Fatty acid desaturase" evidence="13">
    <location>
        <begin position="80"/>
        <end position="397"/>
    </location>
</feature>
<evidence type="ECO:0000256" key="4">
    <source>
        <dbReference type="ARBA" id="ARBA00022617"/>
    </source>
</evidence>
<evidence type="ECO:0000256" key="10">
    <source>
        <dbReference type="ARBA" id="ARBA00023098"/>
    </source>
</evidence>
<keyword evidence="11" id="KW-0472">Membrane</keyword>
<evidence type="ECO:0000256" key="3">
    <source>
        <dbReference type="ARBA" id="ARBA00009295"/>
    </source>
</evidence>
<organism evidence="14">
    <name type="scientific">Parietichytrium sp</name>
    <dbReference type="NCBI Taxonomy" id="1689869"/>
    <lineage>
        <taxon>Eukaryota</taxon>
        <taxon>Sar</taxon>
        <taxon>Stramenopiles</taxon>
        <taxon>Bigyra</taxon>
        <taxon>Labyrinthulomycetes</taxon>
        <taxon>Thraustochytrida</taxon>
        <taxon>Thraustochytriidae</taxon>
        <taxon>Parietichytrium</taxon>
    </lineage>
</organism>
<reference evidence="14" key="1">
    <citation type="submission" date="2020-03" db="EMBL/GenBank/DDBJ databases">
        <title>A novel DHA synthesis system in thraustochytrids and its modification to produce EPA and n-3DPA.</title>
        <authorList>
            <person name="Ishibashi Y."/>
            <person name="Goda H."/>
            <person name="Hamaguchi R."/>
            <person name="Sakaguchi K."/>
            <person name="Sekiguchi T."/>
            <person name="Ishiwata Y."/>
            <person name="Okita Y."/>
            <person name="Mochinaga S."/>
            <person name="Ikeuchi S."/>
            <person name="Mizoguchi T."/>
            <person name="Mori K."/>
            <person name="Tashiro K."/>
            <person name="Okino N."/>
            <person name="Honda D."/>
            <person name="Hayashi M."/>
            <person name="Ito M."/>
        </authorList>
    </citation>
    <scope>NUCLEOTIDE SEQUENCE</scope>
    <source>
        <strain evidence="14">SEK358</strain>
    </source>
</reference>
<evidence type="ECO:0000256" key="2">
    <source>
        <dbReference type="ARBA" id="ARBA00005189"/>
    </source>
</evidence>
<dbReference type="Pfam" id="PF00487">
    <property type="entry name" value="FA_desaturase"/>
    <property type="match status" value="1"/>
</dbReference>
<keyword evidence="8" id="KW-0560">Oxidoreductase</keyword>
<keyword evidence="9" id="KW-0408">Iron</keyword>
<comment type="pathway">
    <text evidence="2">Lipid metabolism.</text>
</comment>
<accession>A0A809VMF7</accession>
<dbReference type="GO" id="GO:0006629">
    <property type="term" value="P:lipid metabolic process"/>
    <property type="evidence" value="ECO:0007669"/>
    <property type="project" value="UniProtKB-KW"/>
</dbReference>
<name>A0A809VMF7_9STRA</name>
<evidence type="ECO:0000256" key="7">
    <source>
        <dbReference type="ARBA" id="ARBA00022989"/>
    </source>
</evidence>
<dbReference type="GO" id="GO:0016020">
    <property type="term" value="C:membrane"/>
    <property type="evidence" value="ECO:0007669"/>
    <property type="project" value="UniProtKB-SubCell"/>
</dbReference>
<protein>
    <submittedName>
        <fullName evidence="14">Omega3 desaturase</fullName>
    </submittedName>
</protein>
<evidence type="ECO:0000256" key="11">
    <source>
        <dbReference type="ARBA" id="ARBA00023136"/>
    </source>
</evidence>
<dbReference type="InterPro" id="IPR012171">
    <property type="entry name" value="Fatty_acid_desaturase"/>
</dbReference>
<dbReference type="GO" id="GO:0016717">
    <property type="term" value="F:oxidoreductase activity, acting on paired donors, with oxidation of a pair of donors resulting in the reduction of molecular oxygen to two molecules of water"/>
    <property type="evidence" value="ECO:0007669"/>
    <property type="project" value="TreeGrafter"/>
</dbReference>
<sequence>MAVEANLRGDEPAEMTKVAKEDEWIVNLDLAGFGREMRELGDKLRQQQGVADEVHLDKILRWHYAFCIAGFLTMYWQPNLFTVVCLSTGLYSRWVMIGHHVCHGGYDNTPAKKRGFSRWVFGVGSLLRRAIDWFDWMLPEAWNIEHGRFHHYSLNEDMDPDLVQMNAQWIRGLEIPVIFKYLTAAFFAITWKWTYYSSNTYSQLLFTNKLKEMNSLSDQMKELAENKAAKANLLDEFKKRHVMTVFHMIDGNYPSWWSTSAYMQKVFLPFFFYRFVLSPLPFLLLGKTAFFNAVINLILADMLCNCHSFLTVVPNHAGDDLYWFDDHCEPKSDEFFLRQVIGSTDCSAGTDPIDFFHGFLNYQIEHHLWPDLSMLSYQKAHPLVKDICKKYNVPFVQHTAFYRLHKTLEIFVGSKDMKLFPSHLLKRTPARAK</sequence>
<comment type="subcellular location">
    <subcellularLocation>
        <location evidence="1">Membrane</location>
        <topology evidence="1">Multi-pass membrane protein</topology>
    </subcellularLocation>
</comment>
<evidence type="ECO:0000259" key="13">
    <source>
        <dbReference type="Pfam" id="PF00487"/>
    </source>
</evidence>
<dbReference type="InterPro" id="IPR005804">
    <property type="entry name" value="FA_desaturase_dom"/>
</dbReference>
<keyword evidence="10" id="KW-0443">Lipid metabolism</keyword>
<dbReference type="GO" id="GO:0046872">
    <property type="term" value="F:metal ion binding"/>
    <property type="evidence" value="ECO:0007669"/>
    <property type="project" value="UniProtKB-KW"/>
</dbReference>
<feature type="coiled-coil region" evidence="12">
    <location>
        <begin position="206"/>
        <end position="240"/>
    </location>
</feature>
<keyword evidence="12" id="KW-0175">Coiled coil</keyword>
<dbReference type="EMBL" id="LC530199">
    <property type="protein sequence ID" value="BCB67651.1"/>
    <property type="molecule type" value="mRNA"/>
</dbReference>
<evidence type="ECO:0000256" key="12">
    <source>
        <dbReference type="SAM" id="Coils"/>
    </source>
</evidence>
<evidence type="ECO:0000256" key="9">
    <source>
        <dbReference type="ARBA" id="ARBA00023004"/>
    </source>
</evidence>
<keyword evidence="5" id="KW-0812">Transmembrane</keyword>
<keyword evidence="7" id="KW-1133">Transmembrane helix</keyword>
<proteinExistence type="evidence at transcript level"/>
<comment type="similarity">
    <text evidence="3">Belongs to the fatty acid desaturase type 1 family.</text>
</comment>
<keyword evidence="4" id="KW-0349">Heme</keyword>
<evidence type="ECO:0000256" key="1">
    <source>
        <dbReference type="ARBA" id="ARBA00004141"/>
    </source>
</evidence>
<dbReference type="PANTHER" id="PTHR19353:SF30">
    <property type="entry name" value="DELTA 8-(E)-SPHINGOLIPID DESATURASE"/>
    <property type="match status" value="1"/>
</dbReference>
<dbReference type="AlphaFoldDB" id="A0A809VMF7"/>
<gene>
    <name evidence="14" type="primary">des-6</name>
</gene>
<evidence type="ECO:0000313" key="14">
    <source>
        <dbReference type="EMBL" id="BCB67651.1"/>
    </source>
</evidence>
<evidence type="ECO:0000256" key="6">
    <source>
        <dbReference type="ARBA" id="ARBA00022723"/>
    </source>
</evidence>
<evidence type="ECO:0000256" key="5">
    <source>
        <dbReference type="ARBA" id="ARBA00022692"/>
    </source>
</evidence>
<evidence type="ECO:0000256" key="8">
    <source>
        <dbReference type="ARBA" id="ARBA00023002"/>
    </source>
</evidence>
<dbReference type="PANTHER" id="PTHR19353">
    <property type="entry name" value="FATTY ACID DESATURASE 2"/>
    <property type="match status" value="1"/>
</dbReference>
<keyword evidence="6" id="KW-0479">Metal-binding</keyword>